<evidence type="ECO:0000313" key="5">
    <source>
        <dbReference type="EMBL" id="MFE4105318.1"/>
    </source>
</evidence>
<dbReference type="SMART" id="SM00729">
    <property type="entry name" value="Elp3"/>
    <property type="match status" value="1"/>
</dbReference>
<evidence type="ECO:0000256" key="3">
    <source>
        <dbReference type="RuleBase" id="RU364116"/>
    </source>
</evidence>
<dbReference type="SFLD" id="SFLDF00288">
    <property type="entry name" value="HemN-like__clustered_with_nucl"/>
    <property type="match status" value="1"/>
</dbReference>
<evidence type="ECO:0000259" key="4">
    <source>
        <dbReference type="PROSITE" id="PS51918"/>
    </source>
</evidence>
<name>A0ABW6IAY8_9CYAN</name>
<dbReference type="Gene3D" id="3.30.750.200">
    <property type="match status" value="1"/>
</dbReference>
<dbReference type="PANTHER" id="PTHR13932:SF5">
    <property type="entry name" value="RADICAL S-ADENOSYL METHIONINE DOMAIN-CONTAINING PROTEIN 1, MITOCHONDRIAL"/>
    <property type="match status" value="1"/>
</dbReference>
<evidence type="ECO:0000256" key="1">
    <source>
        <dbReference type="ARBA" id="ARBA00006100"/>
    </source>
</evidence>
<dbReference type="Pfam" id="PF04055">
    <property type="entry name" value="Radical_SAM"/>
    <property type="match status" value="1"/>
</dbReference>
<dbReference type="InterPro" id="IPR058240">
    <property type="entry name" value="rSAM_sf"/>
</dbReference>
<protein>
    <recommendedName>
        <fullName evidence="2 3">Heme chaperone HemW</fullName>
    </recommendedName>
</protein>
<reference evidence="5 6" key="1">
    <citation type="submission" date="2024-10" db="EMBL/GenBank/DDBJ databases">
        <authorList>
            <person name="Ratan Roy A."/>
            <person name="Morales Sandoval P.H."/>
            <person name="De Los Santos Villalobos S."/>
            <person name="Chakraborty S."/>
            <person name="Mukherjee J."/>
        </authorList>
    </citation>
    <scope>NUCLEOTIDE SEQUENCE [LARGE SCALE GENOMIC DNA]</scope>
    <source>
        <strain evidence="5 6">S1</strain>
    </source>
</reference>
<comment type="caution">
    <text evidence="5">The sequence shown here is derived from an EMBL/GenBank/DDBJ whole genome shotgun (WGS) entry which is preliminary data.</text>
</comment>
<dbReference type="SFLD" id="SFLDG01082">
    <property type="entry name" value="B12-binding_domain_containing"/>
    <property type="match status" value="1"/>
</dbReference>
<dbReference type="InterPro" id="IPR007197">
    <property type="entry name" value="rSAM"/>
</dbReference>
<dbReference type="Pfam" id="PF06969">
    <property type="entry name" value="HemN_C"/>
    <property type="match status" value="1"/>
</dbReference>
<keyword evidence="3" id="KW-0479">Metal-binding</keyword>
<dbReference type="EMBL" id="JBHZOL010000021">
    <property type="protein sequence ID" value="MFE4105318.1"/>
    <property type="molecule type" value="Genomic_DNA"/>
</dbReference>
<sequence length="411" mass="45785">MVSASSTGSAAIAPPGLERPTAAYIHIPFCRRRCYYCDFPISVLGDRLRGETSGTMQQYLEALHQEIAATPAKGAPLETVFFGGGTPSLLAVGQLQTLLAHLAQRFGLTATAEISMEMDPGTFDLSHLQGYQAAGVNRVSLGVQAFQPEILQACGRTHTVADIEQAVGWLHQADIDNYSLDLISGLPYQTLDRWQRALAQAIALQPQHISIYDLTIEPGTAFAKWYQPGETPLPPEDHTAAMYRLAQQTLTQAGFEHYEISNYAKPGYRCRHNQVYWQNRPYYGFGMGATSYLQAQRFARPRKLREYYQWVMDYQQNQGKIDCLPTSASERLLDQLMVGLRLADGIDLTGLGQQFGSETVYRLQKRLQPYIKQGWVEASSSTALPSHIRLSDPEGFLFSNVVLTALFAEFD</sequence>
<dbReference type="SFLD" id="SFLDS00029">
    <property type="entry name" value="Radical_SAM"/>
    <property type="match status" value="1"/>
</dbReference>
<keyword evidence="3" id="KW-0408">Iron</keyword>
<dbReference type="PANTHER" id="PTHR13932">
    <property type="entry name" value="COPROPORPHYRINIGEN III OXIDASE"/>
    <property type="match status" value="1"/>
</dbReference>
<evidence type="ECO:0000256" key="2">
    <source>
        <dbReference type="ARBA" id="ARBA00017228"/>
    </source>
</evidence>
<dbReference type="SFLD" id="SFLDF00562">
    <property type="entry name" value="HemN-like__clustered_with_heat"/>
    <property type="match status" value="1"/>
</dbReference>
<dbReference type="PROSITE" id="PS51918">
    <property type="entry name" value="RADICAL_SAM"/>
    <property type="match status" value="1"/>
</dbReference>
<keyword evidence="3" id="KW-0949">S-adenosyl-L-methionine</keyword>
<dbReference type="InterPro" id="IPR006638">
    <property type="entry name" value="Elp3/MiaA/NifB-like_rSAM"/>
</dbReference>
<dbReference type="CDD" id="cd01335">
    <property type="entry name" value="Radical_SAM"/>
    <property type="match status" value="1"/>
</dbReference>
<dbReference type="Proteomes" id="UP001600165">
    <property type="component" value="Unassembled WGS sequence"/>
</dbReference>
<evidence type="ECO:0000313" key="6">
    <source>
        <dbReference type="Proteomes" id="UP001600165"/>
    </source>
</evidence>
<feature type="domain" description="Radical SAM core" evidence="4">
    <location>
        <begin position="15"/>
        <end position="256"/>
    </location>
</feature>
<keyword evidence="3" id="KW-0143">Chaperone</keyword>
<proteinExistence type="inferred from homology"/>
<dbReference type="InterPro" id="IPR010723">
    <property type="entry name" value="HemN_C"/>
</dbReference>
<gene>
    <name evidence="5" type="primary">hemW</name>
    <name evidence="5" type="ORF">ACFVKH_03445</name>
</gene>
<dbReference type="SFLD" id="SFLDG01065">
    <property type="entry name" value="anaerobic_coproporphyrinogen-I"/>
    <property type="match status" value="1"/>
</dbReference>
<organism evidence="5 6">
    <name type="scientific">Almyronema epifaneia S1</name>
    <dbReference type="NCBI Taxonomy" id="2991925"/>
    <lineage>
        <taxon>Bacteria</taxon>
        <taxon>Bacillati</taxon>
        <taxon>Cyanobacteriota</taxon>
        <taxon>Cyanophyceae</taxon>
        <taxon>Nodosilineales</taxon>
        <taxon>Nodosilineaceae</taxon>
        <taxon>Almyronema</taxon>
        <taxon>Almyronema epifaneia</taxon>
    </lineage>
</organism>
<dbReference type="InterPro" id="IPR034505">
    <property type="entry name" value="Coproporphyrinogen-III_oxidase"/>
</dbReference>
<keyword evidence="6" id="KW-1185">Reference proteome</keyword>
<keyword evidence="3" id="KW-0349">Heme</keyword>
<dbReference type="InterPro" id="IPR004559">
    <property type="entry name" value="HemW-like"/>
</dbReference>
<comment type="similarity">
    <text evidence="1">Belongs to the anaerobic coproporphyrinogen-III oxidase family. HemW subfamily.</text>
</comment>
<dbReference type="RefSeq" id="WP_377961642.1">
    <property type="nucleotide sequence ID" value="NZ_JBHZOL010000021.1"/>
</dbReference>
<comment type="function">
    <text evidence="3">Probably acts as a heme chaperone, transferring heme to an unknown acceptor. Binds one molecule of heme per monomer, possibly covalently. Binds 1 [4Fe-4S] cluster. The cluster is coordinated with 3 cysteines and an exchangeable S-adenosyl-L-methionine.</text>
</comment>
<dbReference type="SUPFAM" id="SSF102114">
    <property type="entry name" value="Radical SAM enzymes"/>
    <property type="match status" value="1"/>
</dbReference>
<keyword evidence="3" id="KW-0004">4Fe-4S</keyword>
<keyword evidence="3" id="KW-0411">Iron-sulfur</keyword>
<comment type="subcellular location">
    <subcellularLocation>
        <location evidence="3">Cytoplasm</location>
    </subcellularLocation>
</comment>
<dbReference type="NCBIfam" id="TIGR00539">
    <property type="entry name" value="hemN_rel"/>
    <property type="match status" value="1"/>
</dbReference>
<keyword evidence="3" id="KW-0963">Cytoplasm</keyword>
<accession>A0ABW6IAY8</accession>